<dbReference type="KEGG" id="ole:K0B96_00785"/>
<dbReference type="AlphaFoldDB" id="A0A8F9TTW5"/>
<evidence type="ECO:0000313" key="2">
    <source>
        <dbReference type="EMBL" id="QYM79184.1"/>
    </source>
</evidence>
<feature type="domain" description="Acyclic terpene utilisation N-terminal" evidence="1">
    <location>
        <begin position="18"/>
        <end position="462"/>
    </location>
</feature>
<dbReference type="InterPro" id="IPR010839">
    <property type="entry name" value="AtuA_N"/>
</dbReference>
<dbReference type="Proteomes" id="UP000825051">
    <property type="component" value="Chromosome"/>
</dbReference>
<dbReference type="RefSeq" id="WP_220162713.1">
    <property type="nucleotide sequence ID" value="NZ_CP080507.1"/>
</dbReference>
<proteinExistence type="predicted"/>
<name>A0A8F9TTW5_9BACT</name>
<sequence>MKPGVSSVSSVSQKTPLKIANASGFWGDSPDAAARLLAQQPDLDFLTLDYLAEVSLSIMAIVRAKDPAAGYARDFVDVVHSLIPFYQNGGRTRLVTNAGGLAPLACATAVRAELAAAGLAHLRLAVVTGDDVLPILRSSSGAAYANLETAAPLSAVAPRLVTANAYLGARPIADALLAGADIVITGRVADPSLTVGPCLAHFGWSDHDYDALAGATVAGHLIECGTQACGGFSTDWLDLPAPEDLGFPIVEISADGSCVLTKPPGTGGTVSLATIKEQLLYEIGDPGNYLSPDATVSFLTLRLAQLAPDRVRVAGATGRAPPPTYKVSSTFRDGYKAHGLLTVFGHDAVKKARRAGDAILARLTARGCVFRETLVECLGTGASVQGLARRVRDADLLETVLRLSVAADHKEPVERFTKEIAPLVTCGPQGVTGYATGRPKILPIFGYWPCLIARDLVQPTMQLL</sequence>
<dbReference type="PANTHER" id="PTHR47708:SF2">
    <property type="entry name" value="SI:CH73-132F6.5"/>
    <property type="match status" value="1"/>
</dbReference>
<dbReference type="Pfam" id="PF07287">
    <property type="entry name" value="AtuA"/>
    <property type="match status" value="1"/>
</dbReference>
<dbReference type="EMBL" id="CP080507">
    <property type="protein sequence ID" value="QYM79184.1"/>
    <property type="molecule type" value="Genomic_DNA"/>
</dbReference>
<dbReference type="PANTHER" id="PTHR47708">
    <property type="match status" value="1"/>
</dbReference>
<keyword evidence="3" id="KW-1185">Reference proteome</keyword>
<gene>
    <name evidence="2" type="ORF">K0B96_00785</name>
</gene>
<accession>A0A8F9TTW5</accession>
<protein>
    <submittedName>
        <fullName evidence="2">DUF1446 domain-containing protein</fullName>
    </submittedName>
</protein>
<evidence type="ECO:0000313" key="3">
    <source>
        <dbReference type="Proteomes" id="UP000825051"/>
    </source>
</evidence>
<reference evidence="2" key="1">
    <citation type="submission" date="2021-08" db="EMBL/GenBank/DDBJ databases">
        <title>Genome of a novel bacterium of the phylum Verrucomicrobia, Oleiharenicola sp. KSB-15.</title>
        <authorList>
            <person name="Chung J.-H."/>
            <person name="Ahn J.-H."/>
            <person name="Yoon Y."/>
            <person name="Kim D.-Y."/>
            <person name="An S.-H."/>
            <person name="Park I."/>
            <person name="Yeon J."/>
        </authorList>
    </citation>
    <scope>NUCLEOTIDE SEQUENCE</scope>
    <source>
        <strain evidence="2">KSB-15</strain>
    </source>
</reference>
<evidence type="ECO:0000259" key="1">
    <source>
        <dbReference type="Pfam" id="PF07287"/>
    </source>
</evidence>
<organism evidence="2 3">
    <name type="scientific">Horticoccus luteus</name>
    <dbReference type="NCBI Taxonomy" id="2862869"/>
    <lineage>
        <taxon>Bacteria</taxon>
        <taxon>Pseudomonadati</taxon>
        <taxon>Verrucomicrobiota</taxon>
        <taxon>Opitutia</taxon>
        <taxon>Opitutales</taxon>
        <taxon>Opitutaceae</taxon>
        <taxon>Horticoccus</taxon>
    </lineage>
</organism>